<feature type="compositionally biased region" description="Pro residues" evidence="1">
    <location>
        <begin position="64"/>
        <end position="97"/>
    </location>
</feature>
<feature type="region of interest" description="Disordered" evidence="1">
    <location>
        <begin position="118"/>
        <end position="146"/>
    </location>
</feature>
<evidence type="ECO:0000256" key="1">
    <source>
        <dbReference type="SAM" id="MobiDB-lite"/>
    </source>
</evidence>
<accession>A0A060NJ16</accession>
<reference evidence="3 4" key="1">
    <citation type="journal article" date="2014" name="Nat. Commun.">
        <title>Physiological and genomic features of highly alkaliphilic hydrogen-utilizing Betaproteobacteria from a continental serpentinizing site.</title>
        <authorList>
            <person name="Suzuki S."/>
            <person name="Kuenen J.G."/>
            <person name="Schipper K."/>
            <person name="van der Velde S."/>
            <person name="Ishii S."/>
            <person name="Wu A."/>
            <person name="Sorokin D.Y."/>
            <person name="Tenney A."/>
            <person name="Meng X.Y."/>
            <person name="Morrill P.L."/>
            <person name="Kamagata Y."/>
            <person name="Muyzer G."/>
            <person name="Nealson K.H."/>
        </authorList>
    </citation>
    <scope>NUCLEOTIDE SEQUENCE [LARGE SCALE GENOMIC DNA]</scope>
    <source>
        <strain evidence="3 4">A1</strain>
    </source>
</reference>
<dbReference type="HOGENOM" id="CLU_061525_1_0_4"/>
<dbReference type="KEGG" id="cbaa:SRAA_1563"/>
<keyword evidence="2" id="KW-0472">Membrane</keyword>
<name>A0A060NJ16_9BURK</name>
<proteinExistence type="predicted"/>
<evidence type="ECO:0000256" key="2">
    <source>
        <dbReference type="SAM" id="Phobius"/>
    </source>
</evidence>
<dbReference type="AlphaFoldDB" id="A0A060NJ16"/>
<keyword evidence="2" id="KW-0812">Transmembrane</keyword>
<feature type="transmembrane region" description="Helical" evidence="2">
    <location>
        <begin position="20"/>
        <end position="40"/>
    </location>
</feature>
<dbReference type="STRING" id="1458425.SRAA_1563"/>
<protein>
    <recommendedName>
        <fullName evidence="5">Periplasmic protein TonB, links inner and outer membranes</fullName>
    </recommendedName>
</protein>
<evidence type="ECO:0000313" key="4">
    <source>
        <dbReference type="Proteomes" id="UP000067461"/>
    </source>
</evidence>
<sequence length="262" mass="27870">MHPTPPDLNPPAPGHWRLPLALALGIHALLVLALSASVNWQREPAMQVVQAELWAQLPQAAQAPPAPTPVPAPVPPAPPAPPPPAPPVVRPPTPAPPAARVQTPTPAPAATIAIEQQRERERIEQRQAQLAERERREQEAQREAEHQRNIERIMGRAAATAAASPVAAAPAASPSPGYASRLAAAIRPNIVFTEVLGANPRAEVELRALPDGTILSTRLLQSSGHAGWDAAVLRAIERTGRLPRDTDGRVPSVLILGFRPQD</sequence>
<dbReference type="RefSeq" id="WP_045531919.1">
    <property type="nucleotide sequence ID" value="NZ_AP014568.1"/>
</dbReference>
<dbReference type="SUPFAM" id="SSF74653">
    <property type="entry name" value="TolA/TonB C-terminal domain"/>
    <property type="match status" value="1"/>
</dbReference>
<dbReference type="Proteomes" id="UP000067461">
    <property type="component" value="Chromosome"/>
</dbReference>
<dbReference type="EMBL" id="AP014568">
    <property type="protein sequence ID" value="BAO81417.1"/>
    <property type="molecule type" value="Genomic_DNA"/>
</dbReference>
<organism evidence="3 4">
    <name type="scientific">Serpentinimonas raichei</name>
    <dbReference type="NCBI Taxonomy" id="1458425"/>
    <lineage>
        <taxon>Bacteria</taxon>
        <taxon>Pseudomonadati</taxon>
        <taxon>Pseudomonadota</taxon>
        <taxon>Betaproteobacteria</taxon>
        <taxon>Burkholderiales</taxon>
        <taxon>Comamonadaceae</taxon>
        <taxon>Serpentinimonas</taxon>
    </lineage>
</organism>
<gene>
    <name evidence="3" type="ORF">SRAA_1563</name>
</gene>
<evidence type="ECO:0000313" key="3">
    <source>
        <dbReference type="EMBL" id="BAO81417.1"/>
    </source>
</evidence>
<feature type="region of interest" description="Disordered" evidence="1">
    <location>
        <begin position="60"/>
        <end position="106"/>
    </location>
</feature>
<dbReference type="Pfam" id="PF13103">
    <property type="entry name" value="TonB_2"/>
    <property type="match status" value="1"/>
</dbReference>
<keyword evidence="2" id="KW-1133">Transmembrane helix</keyword>
<keyword evidence="4" id="KW-1185">Reference proteome</keyword>
<evidence type="ECO:0008006" key="5">
    <source>
        <dbReference type="Google" id="ProtNLM"/>
    </source>
</evidence>
<dbReference type="Gene3D" id="3.30.1150.10">
    <property type="match status" value="1"/>
</dbReference>
<dbReference type="OrthoDB" id="5298892at2"/>